<feature type="compositionally biased region" description="Basic residues" evidence="1">
    <location>
        <begin position="298"/>
        <end position="307"/>
    </location>
</feature>
<feature type="compositionally biased region" description="Polar residues" evidence="1">
    <location>
        <begin position="178"/>
        <end position="195"/>
    </location>
</feature>
<feature type="region of interest" description="Disordered" evidence="1">
    <location>
        <begin position="146"/>
        <end position="208"/>
    </location>
</feature>
<proteinExistence type="predicted"/>
<reference evidence="3" key="1">
    <citation type="submission" date="2011-08" db="EMBL/GenBank/DDBJ databases">
        <authorList>
            <person name="Rombauts S."/>
        </authorList>
    </citation>
    <scope>NUCLEOTIDE SEQUENCE</scope>
    <source>
        <strain evidence="3">London</strain>
    </source>
</reference>
<feature type="region of interest" description="Disordered" evidence="1">
    <location>
        <begin position="252"/>
        <end position="331"/>
    </location>
</feature>
<dbReference type="AlphaFoldDB" id="T1JSG2"/>
<feature type="compositionally biased region" description="Acidic residues" evidence="1">
    <location>
        <begin position="88"/>
        <end position="106"/>
    </location>
</feature>
<feature type="region of interest" description="Disordered" evidence="1">
    <location>
        <begin position="458"/>
        <end position="478"/>
    </location>
</feature>
<feature type="compositionally biased region" description="Pro residues" evidence="1">
    <location>
        <begin position="311"/>
        <end position="326"/>
    </location>
</feature>
<dbReference type="HOGENOM" id="CLU_467220_0_0_1"/>
<dbReference type="Proteomes" id="UP000015104">
    <property type="component" value="Unassembled WGS sequence"/>
</dbReference>
<name>T1JSG2_TETUR</name>
<sequence length="584" mass="64072">MGKTMLTLFSKQLTKAIDECKSSAVMAKKFVGNIETRKWSIKKKNKMRAFQVTADDDDEYVSWGSDFDESCSDDGADGRNSRTNDNCDNNEDDVDEEEDEEDEDDVDGRLSGRCGSYSLSETERSSCQLRSIKCASTFDNTYEAISETPSTSSYCGSSENSSTFYETPPERRRGSCPSEKSSSGIGEMNGSTRSNSGDDRSELSEHCSVYDYSTNEKKRISQHPHQLSIEVSSEYIMRELNRKKRSFLNGCEASSEASSGQCSEPSPKARIRPLVKPAIPPKPNLTQFNPSKPGSPGTRRKVRRKIVRPTGEPPPPPVPKSPPPISPASSKLSLTDRLAELTLDDLNEVLGVQLSSDPEDNDFASENGDCVTSGSTVTLTASNIEKVTAAAAKAEAAAATATETSSIVKSNCNNETTTNVLNGKDQHKQSNHNLTKSDHLNQEKMGQINDKISKFYHHNHKNNSKQKKSNKDDNYNSDKIFSPVATDVTCIVNDVDDEEDFGDYETPLNFKYPMSQNLNNNADSRTNTTATNSAHSGSSSTCTRLVSRSSSVASGSYVPDSGFSDCIDEECWINAKFARHQAIK</sequence>
<dbReference type="EMBL" id="CAEY01000461">
    <property type="status" value="NOT_ANNOTATED_CDS"/>
    <property type="molecule type" value="Genomic_DNA"/>
</dbReference>
<dbReference type="EnsemblMetazoa" id="tetur01g10400.1">
    <property type="protein sequence ID" value="tetur01g10400.1"/>
    <property type="gene ID" value="tetur01g10400"/>
</dbReference>
<organism evidence="2 3">
    <name type="scientific">Tetranychus urticae</name>
    <name type="common">Two-spotted spider mite</name>
    <dbReference type="NCBI Taxonomy" id="32264"/>
    <lineage>
        <taxon>Eukaryota</taxon>
        <taxon>Metazoa</taxon>
        <taxon>Ecdysozoa</taxon>
        <taxon>Arthropoda</taxon>
        <taxon>Chelicerata</taxon>
        <taxon>Arachnida</taxon>
        <taxon>Acari</taxon>
        <taxon>Acariformes</taxon>
        <taxon>Trombidiformes</taxon>
        <taxon>Prostigmata</taxon>
        <taxon>Eleutherengona</taxon>
        <taxon>Raphignathae</taxon>
        <taxon>Tetranychoidea</taxon>
        <taxon>Tetranychidae</taxon>
        <taxon>Tetranychus</taxon>
    </lineage>
</organism>
<feature type="compositionally biased region" description="Basic residues" evidence="1">
    <location>
        <begin position="458"/>
        <end position="468"/>
    </location>
</feature>
<feature type="compositionally biased region" description="Polar residues" evidence="1">
    <location>
        <begin position="147"/>
        <end position="165"/>
    </location>
</feature>
<keyword evidence="3" id="KW-1185">Reference proteome</keyword>
<feature type="compositionally biased region" description="Basic and acidic residues" evidence="1">
    <location>
        <begin position="196"/>
        <end position="205"/>
    </location>
</feature>
<feature type="region of interest" description="Disordered" evidence="1">
    <location>
        <begin position="419"/>
        <end position="442"/>
    </location>
</feature>
<feature type="region of interest" description="Disordered" evidence="1">
    <location>
        <begin position="69"/>
        <end position="115"/>
    </location>
</feature>
<protein>
    <submittedName>
        <fullName evidence="2">Uncharacterized protein</fullName>
    </submittedName>
</protein>
<evidence type="ECO:0000313" key="3">
    <source>
        <dbReference type="Proteomes" id="UP000015104"/>
    </source>
</evidence>
<evidence type="ECO:0000313" key="2">
    <source>
        <dbReference type="EnsemblMetazoa" id="tetur01g10400.1"/>
    </source>
</evidence>
<evidence type="ECO:0000256" key="1">
    <source>
        <dbReference type="SAM" id="MobiDB-lite"/>
    </source>
</evidence>
<feature type="compositionally biased region" description="Polar residues" evidence="1">
    <location>
        <begin position="255"/>
        <end position="264"/>
    </location>
</feature>
<accession>T1JSG2</accession>
<dbReference type="STRING" id="32264.T1JSG2"/>
<reference evidence="2" key="2">
    <citation type="submission" date="2015-06" db="UniProtKB">
        <authorList>
            <consortium name="EnsemblMetazoa"/>
        </authorList>
    </citation>
    <scope>IDENTIFICATION</scope>
</reference>
<feature type="region of interest" description="Disordered" evidence="1">
    <location>
        <begin position="516"/>
        <end position="541"/>
    </location>
</feature>